<name>A0A841U3W0_9BACL</name>
<reference evidence="2 3" key="1">
    <citation type="submission" date="2020-08" db="EMBL/GenBank/DDBJ databases">
        <title>Cohnella phylogeny.</title>
        <authorList>
            <person name="Dunlap C."/>
        </authorList>
    </citation>
    <scope>NUCLEOTIDE SEQUENCE [LARGE SCALE GENOMIC DNA]</scope>
    <source>
        <strain evidence="2 3">DSM 25239</strain>
    </source>
</reference>
<evidence type="ECO:0000313" key="2">
    <source>
        <dbReference type="EMBL" id="MBB6693818.1"/>
    </source>
</evidence>
<dbReference type="InterPro" id="IPR001509">
    <property type="entry name" value="Epimerase_deHydtase"/>
</dbReference>
<dbReference type="Proteomes" id="UP000553776">
    <property type="component" value="Unassembled WGS sequence"/>
</dbReference>
<dbReference type="InterPro" id="IPR051783">
    <property type="entry name" value="NAD(P)-dependent_oxidoreduct"/>
</dbReference>
<dbReference type="PANTHER" id="PTHR48079:SF6">
    <property type="entry name" value="NAD(P)-BINDING DOMAIN-CONTAINING PROTEIN-RELATED"/>
    <property type="match status" value="1"/>
</dbReference>
<dbReference type="AlphaFoldDB" id="A0A841U3W0"/>
<protein>
    <submittedName>
        <fullName evidence="2">NAD-dependent epimerase/dehydratase family protein</fullName>
    </submittedName>
</protein>
<dbReference type="GO" id="GO:0004029">
    <property type="term" value="F:aldehyde dehydrogenase (NAD+) activity"/>
    <property type="evidence" value="ECO:0007669"/>
    <property type="project" value="TreeGrafter"/>
</dbReference>
<organism evidence="2 3">
    <name type="scientific">Cohnella xylanilytica</name>
    <dbReference type="NCBI Taxonomy" id="557555"/>
    <lineage>
        <taxon>Bacteria</taxon>
        <taxon>Bacillati</taxon>
        <taxon>Bacillota</taxon>
        <taxon>Bacilli</taxon>
        <taxon>Bacillales</taxon>
        <taxon>Paenibacillaceae</taxon>
        <taxon>Cohnella</taxon>
    </lineage>
</organism>
<dbReference type="RefSeq" id="WP_185137791.1">
    <property type="nucleotide sequence ID" value="NZ_JACJVR010000079.1"/>
</dbReference>
<dbReference type="Pfam" id="PF01370">
    <property type="entry name" value="Epimerase"/>
    <property type="match status" value="1"/>
</dbReference>
<dbReference type="Gene3D" id="3.40.50.720">
    <property type="entry name" value="NAD(P)-binding Rossmann-like Domain"/>
    <property type="match status" value="1"/>
</dbReference>
<sequence>MRAFVTGGTGLLGNNLVRQLAEQGWQVRALARSAEKAARMLGGLANVEIVEGDLGDMGKWAGRMDGCDALFHTAAYFRESFRQGSHRSGLEQTNVANAIRLFELAEKYGVGKIVHTSTNATIRKRPDGEVSVESDRMEPDEALNPYGRSKAVGDLAIEEFSRSHRVPIVTVHPAWMFGPGDAGPTGSGQLVLNFLGRKLPGSFPSGIDVVDARDAAAAMIRAADRAPGGERYILSAHYTSLEELFRILEKVSGVWGPAKKYPLPLVYFSAWMSERIASWRNKETALSVEELKVMTERKRTSGAKAVRELGLAYRPLEETLRDTVAWYRESGMGS</sequence>
<accession>A0A841U3W0</accession>
<gene>
    <name evidence="2" type="ORF">H7B90_20685</name>
</gene>
<dbReference type="InterPro" id="IPR036291">
    <property type="entry name" value="NAD(P)-bd_dom_sf"/>
</dbReference>
<feature type="domain" description="NAD-dependent epimerase/dehydratase" evidence="1">
    <location>
        <begin position="4"/>
        <end position="232"/>
    </location>
</feature>
<dbReference type="PANTHER" id="PTHR48079">
    <property type="entry name" value="PROTEIN YEEZ"/>
    <property type="match status" value="1"/>
</dbReference>
<proteinExistence type="predicted"/>
<evidence type="ECO:0000259" key="1">
    <source>
        <dbReference type="Pfam" id="PF01370"/>
    </source>
</evidence>
<dbReference type="GO" id="GO:0005737">
    <property type="term" value="C:cytoplasm"/>
    <property type="evidence" value="ECO:0007669"/>
    <property type="project" value="TreeGrafter"/>
</dbReference>
<evidence type="ECO:0000313" key="3">
    <source>
        <dbReference type="Proteomes" id="UP000553776"/>
    </source>
</evidence>
<dbReference type="EMBL" id="JACJVR010000079">
    <property type="protein sequence ID" value="MBB6693818.1"/>
    <property type="molecule type" value="Genomic_DNA"/>
</dbReference>
<keyword evidence="3" id="KW-1185">Reference proteome</keyword>
<dbReference type="SUPFAM" id="SSF51735">
    <property type="entry name" value="NAD(P)-binding Rossmann-fold domains"/>
    <property type="match status" value="1"/>
</dbReference>
<comment type="caution">
    <text evidence="2">The sequence shown here is derived from an EMBL/GenBank/DDBJ whole genome shotgun (WGS) entry which is preliminary data.</text>
</comment>